<dbReference type="InterPro" id="IPR035906">
    <property type="entry name" value="MetI-like_sf"/>
</dbReference>
<evidence type="ECO:0000256" key="2">
    <source>
        <dbReference type="ARBA" id="ARBA00022448"/>
    </source>
</evidence>
<dbReference type="InterPro" id="IPR000515">
    <property type="entry name" value="MetI-like"/>
</dbReference>
<evidence type="ECO:0000259" key="9">
    <source>
        <dbReference type="PROSITE" id="PS50928"/>
    </source>
</evidence>
<dbReference type="Pfam" id="PF00528">
    <property type="entry name" value="BPD_transp_1"/>
    <property type="match status" value="1"/>
</dbReference>
<feature type="transmembrane region" description="Helical" evidence="8">
    <location>
        <begin position="157"/>
        <end position="176"/>
    </location>
</feature>
<evidence type="ECO:0000256" key="1">
    <source>
        <dbReference type="ARBA" id="ARBA00004429"/>
    </source>
</evidence>
<comment type="caution">
    <text evidence="10">The sequence shown here is derived from an EMBL/GenBank/DDBJ whole genome shotgun (WGS) entry which is preliminary data.</text>
</comment>
<evidence type="ECO:0000256" key="4">
    <source>
        <dbReference type="ARBA" id="ARBA00022519"/>
    </source>
</evidence>
<feature type="domain" description="ABC transmembrane type-1" evidence="9">
    <location>
        <begin position="92"/>
        <end position="280"/>
    </location>
</feature>
<feature type="transmembrane region" description="Helical" evidence="8">
    <location>
        <begin position="33"/>
        <end position="60"/>
    </location>
</feature>
<evidence type="ECO:0000313" key="11">
    <source>
        <dbReference type="Proteomes" id="UP001226867"/>
    </source>
</evidence>
<dbReference type="CDD" id="cd06261">
    <property type="entry name" value="TM_PBP2"/>
    <property type="match status" value="1"/>
</dbReference>
<dbReference type="Gene3D" id="1.10.3720.10">
    <property type="entry name" value="MetI-like"/>
    <property type="match status" value="1"/>
</dbReference>
<organism evidence="10 11">
    <name type="scientific">Variovorax ginsengisoli</name>
    <dbReference type="NCBI Taxonomy" id="363844"/>
    <lineage>
        <taxon>Bacteria</taxon>
        <taxon>Pseudomonadati</taxon>
        <taxon>Pseudomonadota</taxon>
        <taxon>Betaproteobacteria</taxon>
        <taxon>Burkholderiales</taxon>
        <taxon>Comamonadaceae</taxon>
        <taxon>Variovorax</taxon>
    </lineage>
</organism>
<keyword evidence="6 8" id="KW-1133">Transmembrane helix</keyword>
<gene>
    <name evidence="10" type="ORF">J2W36_003033</name>
</gene>
<sequence length="291" mass="31496">MPEEFVSGSLRDRIGNHPRAAESLRGVIERRSFWWVFGLLGLFAGVLLLAPTVVVIITSFTSGYSLKFPPPGYSSRWYQALWHESPELIDAFVLSIQLAAIATGISIVLAVAAALALARRREAWARVAESVLLSPLMLPALAIGLSLLMLFNLAGTGLSFGTLVIGHVAITTPYVLRTTAASLLQMDGSLLESARSLGARPFYVFRTITLPLIARGIAAGAFIGFMYSFDNVAVSLFLSDARSEVLPIRMWHIIESNLDVRAAAVSGVLIAATLVLMVVMERVAGISRHFR</sequence>
<keyword evidence="7 8" id="KW-0472">Membrane</keyword>
<keyword evidence="3" id="KW-1003">Cell membrane</keyword>
<evidence type="ECO:0000256" key="8">
    <source>
        <dbReference type="RuleBase" id="RU363032"/>
    </source>
</evidence>
<keyword evidence="2 8" id="KW-0813">Transport</keyword>
<evidence type="ECO:0000256" key="7">
    <source>
        <dbReference type="ARBA" id="ARBA00023136"/>
    </source>
</evidence>
<reference evidence="10 11" key="1">
    <citation type="submission" date="2023-07" db="EMBL/GenBank/DDBJ databases">
        <title>Sorghum-associated microbial communities from plants grown in Nebraska, USA.</title>
        <authorList>
            <person name="Schachtman D."/>
        </authorList>
    </citation>
    <scope>NUCLEOTIDE SEQUENCE [LARGE SCALE GENOMIC DNA]</scope>
    <source>
        <strain evidence="10 11">DS1607</strain>
    </source>
</reference>
<feature type="transmembrane region" description="Helical" evidence="8">
    <location>
        <begin position="91"/>
        <end position="118"/>
    </location>
</feature>
<evidence type="ECO:0000256" key="5">
    <source>
        <dbReference type="ARBA" id="ARBA00022692"/>
    </source>
</evidence>
<dbReference type="PROSITE" id="PS50928">
    <property type="entry name" value="ABC_TM1"/>
    <property type="match status" value="1"/>
</dbReference>
<dbReference type="PANTHER" id="PTHR43357:SF4">
    <property type="entry name" value="INNER MEMBRANE ABC TRANSPORTER PERMEASE PROTEIN YDCV"/>
    <property type="match status" value="1"/>
</dbReference>
<accession>A0ABT9SBK0</accession>
<comment type="similarity">
    <text evidence="8">Belongs to the binding-protein-dependent transport system permease family.</text>
</comment>
<feature type="transmembrane region" description="Helical" evidence="8">
    <location>
        <begin position="260"/>
        <end position="280"/>
    </location>
</feature>
<dbReference type="Proteomes" id="UP001226867">
    <property type="component" value="Unassembled WGS sequence"/>
</dbReference>
<proteinExistence type="inferred from homology"/>
<evidence type="ECO:0000256" key="3">
    <source>
        <dbReference type="ARBA" id="ARBA00022475"/>
    </source>
</evidence>
<dbReference type="SUPFAM" id="SSF161098">
    <property type="entry name" value="MetI-like"/>
    <property type="match status" value="1"/>
</dbReference>
<dbReference type="EMBL" id="JAUSRO010000009">
    <property type="protein sequence ID" value="MDP9900767.1"/>
    <property type="molecule type" value="Genomic_DNA"/>
</dbReference>
<keyword evidence="4" id="KW-0997">Cell inner membrane</keyword>
<comment type="subcellular location">
    <subcellularLocation>
        <location evidence="1">Cell inner membrane</location>
        <topology evidence="1">Multi-pass membrane protein</topology>
    </subcellularLocation>
    <subcellularLocation>
        <location evidence="8">Cell membrane</location>
        <topology evidence="8">Multi-pass membrane protein</topology>
    </subcellularLocation>
</comment>
<evidence type="ECO:0000313" key="10">
    <source>
        <dbReference type="EMBL" id="MDP9900767.1"/>
    </source>
</evidence>
<name>A0ABT9SBK0_9BURK</name>
<evidence type="ECO:0000256" key="6">
    <source>
        <dbReference type="ARBA" id="ARBA00022989"/>
    </source>
</evidence>
<dbReference type="PANTHER" id="PTHR43357">
    <property type="entry name" value="INNER MEMBRANE ABC TRANSPORTER PERMEASE PROTEIN YDCV"/>
    <property type="match status" value="1"/>
</dbReference>
<feature type="transmembrane region" description="Helical" evidence="8">
    <location>
        <begin position="130"/>
        <end position="151"/>
    </location>
</feature>
<dbReference type="RefSeq" id="WP_307690563.1">
    <property type="nucleotide sequence ID" value="NZ_JAUSRO010000009.1"/>
</dbReference>
<keyword evidence="11" id="KW-1185">Reference proteome</keyword>
<keyword evidence="5 8" id="KW-0812">Transmembrane</keyword>
<feature type="transmembrane region" description="Helical" evidence="8">
    <location>
        <begin position="203"/>
        <end position="229"/>
    </location>
</feature>
<protein>
    <submittedName>
        <fullName evidence="10">Spermidine/putrescine transport system permease protein</fullName>
    </submittedName>
</protein>